<dbReference type="VEuPathDB" id="VectorBase:ISCP_033350"/>
<dbReference type="GO" id="GO:0005777">
    <property type="term" value="C:peroxisome"/>
    <property type="evidence" value="ECO:0007669"/>
    <property type="project" value="UniProtKB-SubCell"/>
</dbReference>
<dbReference type="PaxDb" id="6945-B7PW50"/>
<organism>
    <name type="scientific">Ixodes scapularis</name>
    <name type="common">Black-legged tick</name>
    <name type="synonym">Deer tick</name>
    <dbReference type="NCBI Taxonomy" id="6945"/>
    <lineage>
        <taxon>Eukaryota</taxon>
        <taxon>Metazoa</taxon>
        <taxon>Ecdysozoa</taxon>
        <taxon>Arthropoda</taxon>
        <taxon>Chelicerata</taxon>
        <taxon>Arachnida</taxon>
        <taxon>Acari</taxon>
        <taxon>Parasitiformes</taxon>
        <taxon>Ixodida</taxon>
        <taxon>Ixodoidea</taxon>
        <taxon>Ixodidae</taxon>
        <taxon>Ixodinae</taxon>
        <taxon>Ixodes</taxon>
    </lineage>
</organism>
<comment type="subcellular location">
    <subcellularLocation>
        <location evidence="1">Peroxisome</location>
    </subcellularLocation>
</comment>
<feature type="non-terminal residue" evidence="4">
    <location>
        <position position="232"/>
    </location>
</feature>
<dbReference type="PANTHER" id="PTHR24096:SF422">
    <property type="entry name" value="BCDNA.GH02901"/>
    <property type="match status" value="1"/>
</dbReference>
<proteinExistence type="predicted"/>
<dbReference type="PANTHER" id="PTHR24096">
    <property type="entry name" value="LONG-CHAIN-FATTY-ACID--COA LIGASE"/>
    <property type="match status" value="1"/>
</dbReference>
<dbReference type="SUPFAM" id="SSF56801">
    <property type="entry name" value="Acetyl-CoA synthetase-like"/>
    <property type="match status" value="1"/>
</dbReference>
<reference evidence="5" key="2">
    <citation type="submission" date="2020-05" db="UniProtKB">
        <authorList>
            <consortium name="EnsemblMetazoa"/>
        </authorList>
    </citation>
    <scope>IDENTIFICATION</scope>
    <source>
        <strain evidence="5">wikel</strain>
    </source>
</reference>
<dbReference type="GO" id="GO:0016491">
    <property type="term" value="F:oxidoreductase activity"/>
    <property type="evidence" value="ECO:0007669"/>
    <property type="project" value="UniProtKB-KW"/>
</dbReference>
<dbReference type="EMBL" id="DS805477">
    <property type="protein sequence ID" value="EEC10822.1"/>
    <property type="molecule type" value="Genomic_DNA"/>
</dbReference>
<dbReference type="EC" id="1.13.12.7" evidence="4"/>
<dbReference type="VEuPathDB" id="VectorBase:ISCW007244"/>
<evidence type="ECO:0000313" key="4">
    <source>
        <dbReference type="EMBL" id="EEC10822.1"/>
    </source>
</evidence>
<dbReference type="Pfam" id="PF00501">
    <property type="entry name" value="AMP-binding"/>
    <property type="match status" value="1"/>
</dbReference>
<evidence type="ECO:0000313" key="5">
    <source>
        <dbReference type="EnsemblMetazoa" id="ISCW007244-PA"/>
    </source>
</evidence>
<dbReference type="GO" id="GO:0016405">
    <property type="term" value="F:CoA-ligase activity"/>
    <property type="evidence" value="ECO:0000318"/>
    <property type="project" value="GO_Central"/>
</dbReference>
<reference evidence="4 6" key="1">
    <citation type="submission" date="2008-03" db="EMBL/GenBank/DDBJ databases">
        <title>Annotation of Ixodes scapularis.</title>
        <authorList>
            <consortium name="Ixodes scapularis Genome Project Consortium"/>
            <person name="Caler E."/>
            <person name="Hannick L.I."/>
            <person name="Bidwell S."/>
            <person name="Joardar V."/>
            <person name="Thiagarajan M."/>
            <person name="Amedeo P."/>
            <person name="Galinsky K.J."/>
            <person name="Schobel S."/>
            <person name="Inman J."/>
            <person name="Hostetler J."/>
            <person name="Miller J."/>
            <person name="Hammond M."/>
            <person name="Megy K."/>
            <person name="Lawson D."/>
            <person name="Kodira C."/>
            <person name="Sutton G."/>
            <person name="Meyer J."/>
            <person name="Hill C.A."/>
            <person name="Birren B."/>
            <person name="Nene V."/>
            <person name="Collins F."/>
            <person name="Alarcon-Chaidez F."/>
            <person name="Wikel S."/>
            <person name="Strausberg R."/>
        </authorList>
    </citation>
    <scope>NUCLEOTIDE SEQUENCE [LARGE SCALE GENOMIC DNA]</scope>
    <source>
        <strain evidence="6">Wikel</strain>
        <strain evidence="4">Wikel colony</strain>
    </source>
</reference>
<protein>
    <submittedName>
        <fullName evidence="4 5">Acyl-CoA synthetase, putative</fullName>
        <ecNumber evidence="4">1.13.12.7</ecNumber>
    </submittedName>
</protein>
<sequence>DSRREVAVVLYTSGSTGLRKGTEISHKAMISAFRSFEATGYCNEEDVYLSTRSFSYVSGMRLITAAMCLGATVIIRERNLSLEEFVDVVRTYAVTLMSWTPLMMQGIIRQATASGTSIPSVKTIIITGDILSKTLAKEINIHFHPRTLANSYALTESFGMISTTPVGEVALGNTGFPVAGCKVKVVHLDSGEPLKAYERGEILAQGNNMMNGYYGKPEATNTAFTTDGWLRT</sequence>
<evidence type="ECO:0000313" key="6">
    <source>
        <dbReference type="Proteomes" id="UP000001555"/>
    </source>
</evidence>
<dbReference type="VEuPathDB" id="VectorBase:ISCI007244"/>
<keyword evidence="4" id="KW-0560">Oxidoreductase</keyword>
<keyword evidence="2" id="KW-0576">Peroxisome</keyword>
<dbReference type="InterPro" id="IPR000873">
    <property type="entry name" value="AMP-dep_synth/lig_dom"/>
</dbReference>
<dbReference type="OrthoDB" id="6507574at2759"/>
<evidence type="ECO:0000256" key="1">
    <source>
        <dbReference type="ARBA" id="ARBA00004275"/>
    </source>
</evidence>
<evidence type="ECO:0000259" key="3">
    <source>
        <dbReference type="Pfam" id="PF00501"/>
    </source>
</evidence>
<feature type="domain" description="AMP-dependent synthetase/ligase" evidence="3">
    <location>
        <begin position="4"/>
        <end position="214"/>
    </location>
</feature>
<dbReference type="EMBL" id="ABJB011033292">
    <property type="status" value="NOT_ANNOTATED_CDS"/>
    <property type="molecule type" value="Genomic_DNA"/>
</dbReference>
<dbReference type="CDD" id="cd04433">
    <property type="entry name" value="AFD_class_I"/>
    <property type="match status" value="1"/>
</dbReference>
<name>B7PW50_IXOSC</name>
<gene>
    <name evidence="4" type="ORF">IscW_ISCW007244</name>
</gene>
<evidence type="ECO:0000256" key="2">
    <source>
        <dbReference type="ARBA" id="ARBA00023140"/>
    </source>
</evidence>
<dbReference type="InterPro" id="IPR042099">
    <property type="entry name" value="ANL_N_sf"/>
</dbReference>
<keyword evidence="6" id="KW-1185">Reference proteome</keyword>
<dbReference type="EMBL" id="ABJB010889890">
    <property type="status" value="NOT_ANNOTATED_CDS"/>
    <property type="molecule type" value="Genomic_DNA"/>
</dbReference>
<dbReference type="STRING" id="6945.B7PW50"/>
<accession>B7PW50</accession>
<dbReference type="EnsemblMetazoa" id="ISCW007244-RA">
    <property type="protein sequence ID" value="ISCW007244-PA"/>
    <property type="gene ID" value="ISCW007244"/>
</dbReference>
<feature type="non-terminal residue" evidence="4">
    <location>
        <position position="1"/>
    </location>
</feature>
<dbReference type="Gene3D" id="3.40.50.12780">
    <property type="entry name" value="N-terminal domain of ligase-like"/>
    <property type="match status" value="1"/>
</dbReference>
<dbReference type="AlphaFoldDB" id="B7PW50"/>
<dbReference type="EMBL" id="ABJB010451031">
    <property type="status" value="NOT_ANNOTATED_CDS"/>
    <property type="molecule type" value="Genomic_DNA"/>
</dbReference>
<dbReference type="HOGENOM" id="CLU_083126_0_0_1"/>
<dbReference type="Proteomes" id="UP000001555">
    <property type="component" value="Unassembled WGS sequence"/>
</dbReference>